<organism evidence="3 4">
    <name type="scientific">Jimgerdemannia flammicorona</name>
    <dbReference type="NCBI Taxonomy" id="994334"/>
    <lineage>
        <taxon>Eukaryota</taxon>
        <taxon>Fungi</taxon>
        <taxon>Fungi incertae sedis</taxon>
        <taxon>Mucoromycota</taxon>
        <taxon>Mucoromycotina</taxon>
        <taxon>Endogonomycetes</taxon>
        <taxon>Endogonales</taxon>
        <taxon>Endogonaceae</taxon>
        <taxon>Jimgerdemannia</taxon>
    </lineage>
</organism>
<evidence type="ECO:0000256" key="1">
    <source>
        <dbReference type="SAM" id="MobiDB-lite"/>
    </source>
</evidence>
<evidence type="ECO:0000259" key="2">
    <source>
        <dbReference type="Pfam" id="PF21895"/>
    </source>
</evidence>
<dbReference type="Pfam" id="PF21895">
    <property type="entry name" value="MTHFR_C"/>
    <property type="match status" value="1"/>
</dbReference>
<dbReference type="GO" id="GO:0009086">
    <property type="term" value="P:methionine biosynthetic process"/>
    <property type="evidence" value="ECO:0007669"/>
    <property type="project" value="TreeGrafter"/>
</dbReference>
<dbReference type="AlphaFoldDB" id="A0A433QQQ4"/>
<feature type="region of interest" description="Disordered" evidence="1">
    <location>
        <begin position="1"/>
        <end position="25"/>
    </location>
</feature>
<dbReference type="InterPro" id="IPR053806">
    <property type="entry name" value="MTHFR_C"/>
</dbReference>
<proteinExistence type="predicted"/>
<accession>A0A433QQQ4</accession>
<evidence type="ECO:0000313" key="3">
    <source>
        <dbReference type="EMBL" id="RUS32116.1"/>
    </source>
</evidence>
<dbReference type="EMBL" id="RBNJ01002308">
    <property type="protein sequence ID" value="RUS32116.1"/>
    <property type="molecule type" value="Genomic_DNA"/>
</dbReference>
<protein>
    <recommendedName>
        <fullName evidence="2">MTHFR SAM-binding regulatory domain-containing protein</fullName>
    </recommendedName>
</protein>
<sequence length="148" mass="16743">MSHVPDHSPSFSHPASASSCSTHGHVQHMPPHTVFSRSTLSLLLACARVSTTRLHIVSISIHKKKKKCSTHVTSWGYKKQDEAFQLWTEWAHLYDSAAGEPDSDARRLIEHVRDTYYLVNIVHNDFQDGEAIWRLFESGHIKSVGEGR</sequence>
<name>A0A433QQQ4_9FUNG</name>
<comment type="caution">
    <text evidence="3">The sequence shown here is derived from an EMBL/GenBank/DDBJ whole genome shotgun (WGS) entry which is preliminary data.</text>
</comment>
<feature type="compositionally biased region" description="Low complexity" evidence="1">
    <location>
        <begin position="7"/>
        <end position="21"/>
    </location>
</feature>
<dbReference type="PANTHER" id="PTHR45754">
    <property type="entry name" value="METHYLENETETRAHYDROFOLATE REDUCTASE"/>
    <property type="match status" value="1"/>
</dbReference>
<keyword evidence="4" id="KW-1185">Reference proteome</keyword>
<feature type="domain" description="MTHFR SAM-binding regulatory" evidence="2">
    <location>
        <begin position="80"/>
        <end position="137"/>
    </location>
</feature>
<dbReference type="GO" id="GO:0071949">
    <property type="term" value="F:FAD binding"/>
    <property type="evidence" value="ECO:0007669"/>
    <property type="project" value="TreeGrafter"/>
</dbReference>
<dbReference type="GO" id="GO:0035999">
    <property type="term" value="P:tetrahydrofolate interconversion"/>
    <property type="evidence" value="ECO:0007669"/>
    <property type="project" value="TreeGrafter"/>
</dbReference>
<reference evidence="3 4" key="1">
    <citation type="journal article" date="2018" name="New Phytol.">
        <title>Phylogenomics of Endogonaceae and evolution of mycorrhizas within Mucoromycota.</title>
        <authorList>
            <person name="Chang Y."/>
            <person name="Desiro A."/>
            <person name="Na H."/>
            <person name="Sandor L."/>
            <person name="Lipzen A."/>
            <person name="Clum A."/>
            <person name="Barry K."/>
            <person name="Grigoriev I.V."/>
            <person name="Martin F.M."/>
            <person name="Stajich J.E."/>
            <person name="Smith M.E."/>
            <person name="Bonito G."/>
            <person name="Spatafora J.W."/>
        </authorList>
    </citation>
    <scope>NUCLEOTIDE SEQUENCE [LARGE SCALE GENOMIC DNA]</scope>
    <source>
        <strain evidence="3 4">AD002</strain>
    </source>
</reference>
<dbReference type="PANTHER" id="PTHR45754:SF3">
    <property type="entry name" value="METHYLENETETRAHYDROFOLATE REDUCTASE (NADPH)"/>
    <property type="match status" value="1"/>
</dbReference>
<gene>
    <name evidence="3" type="ORF">BC938DRAFT_476250</name>
</gene>
<evidence type="ECO:0000313" key="4">
    <source>
        <dbReference type="Proteomes" id="UP000274822"/>
    </source>
</evidence>
<dbReference type="GO" id="GO:0005829">
    <property type="term" value="C:cytosol"/>
    <property type="evidence" value="ECO:0007669"/>
    <property type="project" value="TreeGrafter"/>
</dbReference>
<dbReference type="GO" id="GO:0004489">
    <property type="term" value="F:methylenetetrahydrofolate reductase [NAD(P)H] activity"/>
    <property type="evidence" value="ECO:0007669"/>
    <property type="project" value="TreeGrafter"/>
</dbReference>
<dbReference type="Proteomes" id="UP000274822">
    <property type="component" value="Unassembled WGS sequence"/>
</dbReference>